<feature type="non-terminal residue" evidence="2">
    <location>
        <position position="1"/>
    </location>
</feature>
<organism evidence="2 3">
    <name type="scientific">Streptomyces hyaluromycini</name>
    <dbReference type="NCBI Taxonomy" id="1377993"/>
    <lineage>
        <taxon>Bacteria</taxon>
        <taxon>Bacillati</taxon>
        <taxon>Actinomycetota</taxon>
        <taxon>Actinomycetes</taxon>
        <taxon>Kitasatosporales</taxon>
        <taxon>Streptomycetaceae</taxon>
        <taxon>Streptomyces</taxon>
    </lineage>
</organism>
<protein>
    <submittedName>
        <fullName evidence="2">Uncharacterized protein</fullName>
    </submittedName>
</protein>
<accession>A0ABV1XGJ0</accession>
<evidence type="ECO:0000256" key="1">
    <source>
        <dbReference type="SAM" id="MobiDB-lite"/>
    </source>
</evidence>
<keyword evidence="3" id="KW-1185">Reference proteome</keyword>
<evidence type="ECO:0000313" key="3">
    <source>
        <dbReference type="Proteomes" id="UP001474181"/>
    </source>
</evidence>
<dbReference type="Proteomes" id="UP001474181">
    <property type="component" value="Unassembled WGS sequence"/>
</dbReference>
<feature type="region of interest" description="Disordered" evidence="1">
    <location>
        <begin position="1"/>
        <end position="30"/>
    </location>
</feature>
<comment type="caution">
    <text evidence="2">The sequence shown here is derived from an EMBL/GenBank/DDBJ whole genome shotgun (WGS) entry which is preliminary data.</text>
</comment>
<sequence>RPRRRRGPRPPARGGTVRLRGARGTGEPERTLTVDGLLDHLALRGHEEWTAGPDRRDEEIGATA</sequence>
<reference evidence="2 3" key="1">
    <citation type="submission" date="2024-06" db="EMBL/GenBank/DDBJ databases">
        <title>The Natural Products Discovery Center: Release of the First 8490 Sequenced Strains for Exploring Actinobacteria Biosynthetic Diversity.</title>
        <authorList>
            <person name="Kalkreuter E."/>
            <person name="Kautsar S.A."/>
            <person name="Yang D."/>
            <person name="Bader C.D."/>
            <person name="Teijaro C.N."/>
            <person name="Fluegel L."/>
            <person name="Davis C.M."/>
            <person name="Simpson J.R."/>
            <person name="Lauterbach L."/>
            <person name="Steele A.D."/>
            <person name="Gui C."/>
            <person name="Meng S."/>
            <person name="Li G."/>
            <person name="Viehrig K."/>
            <person name="Ye F."/>
            <person name="Su P."/>
            <person name="Kiefer A.F."/>
            <person name="Nichols A."/>
            <person name="Cepeda A.J."/>
            <person name="Yan W."/>
            <person name="Fan B."/>
            <person name="Jiang Y."/>
            <person name="Adhikari A."/>
            <person name="Zheng C.-J."/>
            <person name="Schuster L."/>
            <person name="Cowan T.M."/>
            <person name="Smanski M.J."/>
            <person name="Chevrette M.G."/>
            <person name="De Carvalho L.P.S."/>
            <person name="Shen B."/>
        </authorList>
    </citation>
    <scope>NUCLEOTIDE SEQUENCE [LARGE SCALE GENOMIC DNA]</scope>
    <source>
        <strain evidence="2 3">NPDC000234</strain>
    </source>
</reference>
<name>A0ABV1XGJ0_9ACTN</name>
<dbReference type="RefSeq" id="WP_350793011.1">
    <property type="nucleotide sequence ID" value="NZ_JBEPEK010001074.1"/>
</dbReference>
<gene>
    <name evidence="2" type="ORF">ABT404_53420</name>
</gene>
<dbReference type="EMBL" id="JBEPEK010001074">
    <property type="protein sequence ID" value="MER7188166.1"/>
    <property type="molecule type" value="Genomic_DNA"/>
</dbReference>
<proteinExistence type="predicted"/>
<evidence type="ECO:0000313" key="2">
    <source>
        <dbReference type="EMBL" id="MER7188166.1"/>
    </source>
</evidence>